<name>K9XP56_STAC7</name>
<sequence>MLNGFKKFIYHPILCYLPTFLIIMFCVSSLSKLSPTNCLFNSIQEQCLLYNDLSLIVYHPISLSIYLLVLYTFYYLYYNIITGKNIVGKSVKISYEKIISNLKVRDESKQVWILLISYIVISIFSYCVLPYFICKKKLEI</sequence>
<organism evidence="2 3">
    <name type="scientific">Stanieria cyanosphaera (strain ATCC 29371 / PCC 7437)</name>
    <dbReference type="NCBI Taxonomy" id="111780"/>
    <lineage>
        <taxon>Bacteria</taxon>
        <taxon>Bacillati</taxon>
        <taxon>Cyanobacteriota</taxon>
        <taxon>Cyanophyceae</taxon>
        <taxon>Pleurocapsales</taxon>
        <taxon>Dermocarpellaceae</taxon>
        <taxon>Stanieria</taxon>
    </lineage>
</organism>
<feature type="transmembrane region" description="Helical" evidence="1">
    <location>
        <begin position="12"/>
        <end position="31"/>
    </location>
</feature>
<dbReference type="EMBL" id="CP003653">
    <property type="protein sequence ID" value="AFZ34313.1"/>
    <property type="molecule type" value="Genomic_DNA"/>
</dbReference>
<accession>K9XP56</accession>
<reference evidence="3" key="1">
    <citation type="journal article" date="2013" name="Proc. Natl. Acad. Sci. U.S.A.">
        <title>Improving the coverage of the cyanobacterial phylum using diversity-driven genome sequencing.</title>
        <authorList>
            <person name="Shih P.M."/>
            <person name="Wu D."/>
            <person name="Latifi A."/>
            <person name="Axen S.D."/>
            <person name="Fewer D.P."/>
            <person name="Talla E."/>
            <person name="Calteau A."/>
            <person name="Cai F."/>
            <person name="Tandeau de Marsac N."/>
            <person name="Rippka R."/>
            <person name="Herdman M."/>
            <person name="Sivonen K."/>
            <person name="Coursin T."/>
            <person name="Laurent T."/>
            <person name="Goodwin L."/>
            <person name="Nolan M."/>
            <person name="Davenport K.W."/>
            <person name="Han C.S."/>
            <person name="Rubin E.M."/>
            <person name="Eisen J.A."/>
            <person name="Woyke T."/>
            <person name="Gugger M."/>
            <person name="Kerfeld C.A."/>
        </authorList>
    </citation>
    <scope>NUCLEOTIDE SEQUENCE [LARGE SCALE GENOMIC DNA]</scope>
    <source>
        <strain evidence="3">ATCC 29371 / PCC 7437</strain>
    </source>
</reference>
<gene>
    <name evidence="2" type="ordered locus">Sta7437_0719</name>
</gene>
<dbReference type="HOGENOM" id="CLU_1833977_0_0_3"/>
<keyword evidence="1" id="KW-0472">Membrane</keyword>
<feature type="transmembrane region" description="Helical" evidence="1">
    <location>
        <begin position="111"/>
        <end position="133"/>
    </location>
</feature>
<dbReference type="Proteomes" id="UP000010473">
    <property type="component" value="Chromosome"/>
</dbReference>
<proteinExistence type="predicted"/>
<keyword evidence="1" id="KW-1133">Transmembrane helix</keyword>
<keyword evidence="1" id="KW-0812">Transmembrane</keyword>
<protein>
    <submittedName>
        <fullName evidence="2">Uncharacterized protein</fullName>
    </submittedName>
</protein>
<evidence type="ECO:0000313" key="2">
    <source>
        <dbReference type="EMBL" id="AFZ34313.1"/>
    </source>
</evidence>
<dbReference type="AlphaFoldDB" id="K9XP56"/>
<dbReference type="KEGG" id="scs:Sta7437_0719"/>
<evidence type="ECO:0000256" key="1">
    <source>
        <dbReference type="SAM" id="Phobius"/>
    </source>
</evidence>
<evidence type="ECO:0000313" key="3">
    <source>
        <dbReference type="Proteomes" id="UP000010473"/>
    </source>
</evidence>
<feature type="transmembrane region" description="Helical" evidence="1">
    <location>
        <begin position="56"/>
        <end position="77"/>
    </location>
</feature>
<keyword evidence="3" id="KW-1185">Reference proteome</keyword>